<gene>
    <name evidence="1" type="ORF">Aau02nite_76630</name>
</gene>
<name>A0A919SUE2_9ACTN</name>
<keyword evidence="2" id="KW-1185">Reference proteome</keyword>
<dbReference type="RefSeq" id="WP_212993496.1">
    <property type="nucleotide sequence ID" value="NZ_BAABEA010000045.1"/>
</dbReference>
<accession>A0A919SUE2</accession>
<reference evidence="1" key="1">
    <citation type="submission" date="2021-03" db="EMBL/GenBank/DDBJ databases">
        <title>Whole genome shotgun sequence of Actinoplanes auranticolor NBRC 12245.</title>
        <authorList>
            <person name="Komaki H."/>
            <person name="Tamura T."/>
        </authorList>
    </citation>
    <scope>NUCLEOTIDE SEQUENCE</scope>
    <source>
        <strain evidence="1">NBRC 12245</strain>
    </source>
</reference>
<proteinExistence type="predicted"/>
<dbReference type="Proteomes" id="UP000681340">
    <property type="component" value="Unassembled WGS sequence"/>
</dbReference>
<protein>
    <submittedName>
        <fullName evidence="1">Uncharacterized protein</fullName>
    </submittedName>
</protein>
<dbReference type="AlphaFoldDB" id="A0A919SUE2"/>
<evidence type="ECO:0000313" key="2">
    <source>
        <dbReference type="Proteomes" id="UP000681340"/>
    </source>
</evidence>
<evidence type="ECO:0000313" key="1">
    <source>
        <dbReference type="EMBL" id="GIM77597.1"/>
    </source>
</evidence>
<comment type="caution">
    <text evidence="1">The sequence shown here is derived from an EMBL/GenBank/DDBJ whole genome shotgun (WGS) entry which is preliminary data.</text>
</comment>
<organism evidence="1 2">
    <name type="scientific">Actinoplanes auranticolor</name>
    <dbReference type="NCBI Taxonomy" id="47988"/>
    <lineage>
        <taxon>Bacteria</taxon>
        <taxon>Bacillati</taxon>
        <taxon>Actinomycetota</taxon>
        <taxon>Actinomycetes</taxon>
        <taxon>Micromonosporales</taxon>
        <taxon>Micromonosporaceae</taxon>
        <taxon>Actinoplanes</taxon>
    </lineage>
</organism>
<sequence length="54" mass="6555">MYQDLPFTDRRQRREAHVSRHHRRFVLAGEKEVFDPASPTDAREYRTVVNYGHR</sequence>
<dbReference type="EMBL" id="BOQL01000067">
    <property type="protein sequence ID" value="GIM77597.1"/>
    <property type="molecule type" value="Genomic_DNA"/>
</dbReference>